<reference evidence="2 3" key="1">
    <citation type="submission" date="2016-04" db="EMBL/GenBank/DDBJ databases">
        <authorList>
            <person name="Evans L.H."/>
            <person name="Alamgir A."/>
            <person name="Owens N."/>
            <person name="Weber N.D."/>
            <person name="Virtaneva K."/>
            <person name="Barbian K."/>
            <person name="Babar A."/>
            <person name="Rosenke K."/>
        </authorList>
    </citation>
    <scope>NUCLEOTIDE SEQUENCE [LARGE SCALE GENOMIC DNA]</scope>
    <source>
        <strain evidence="2 3">PMB02</strain>
    </source>
</reference>
<dbReference type="RefSeq" id="WP_053082351.1">
    <property type="nucleotide sequence ID" value="NZ_LWHQ01000055.1"/>
</dbReference>
<dbReference type="AlphaFoldDB" id="A0A179S1U4"/>
<dbReference type="InterPro" id="IPR013382">
    <property type="entry name" value="CRISPR-assoc_prot_Cse2"/>
</dbReference>
<gene>
    <name evidence="2" type="ORF">A5481_25425</name>
</gene>
<evidence type="ECO:0000313" key="3">
    <source>
        <dbReference type="Proteomes" id="UP000078316"/>
    </source>
</evidence>
<dbReference type="NCBIfam" id="TIGR02548">
    <property type="entry name" value="casB_cse2"/>
    <property type="match status" value="1"/>
</dbReference>
<protein>
    <recommendedName>
        <fullName evidence="4">Type I-E CRISPR-associated protein Cse2/CasB</fullName>
    </recommendedName>
</protein>
<proteinExistence type="predicted"/>
<dbReference type="OrthoDB" id="7998793at2"/>
<feature type="region of interest" description="Disordered" evidence="1">
    <location>
        <begin position="1"/>
        <end position="26"/>
    </location>
</feature>
<dbReference type="Proteomes" id="UP000078316">
    <property type="component" value="Unassembled WGS sequence"/>
</dbReference>
<evidence type="ECO:0000256" key="1">
    <source>
        <dbReference type="SAM" id="MobiDB-lite"/>
    </source>
</evidence>
<dbReference type="STRING" id="427683.A5481_25425"/>
<evidence type="ECO:0008006" key="4">
    <source>
        <dbReference type="Google" id="ProtNLM"/>
    </source>
</evidence>
<sequence>MSARASADAPRADGRPPADPDDVPEIPYDRRRRIRRWWDRLPPGRAGLEPHLLFDRGARARLRRAASPLDVLDEEVVHHLHHGLGYGRWNAADTLVPVAVAACVLARVKADNPARPLAAVLGPPYGVKDAQPLLSPLRLKRLTTARDPDDLLRQMRRAVDLAGDHPVDVAGLGETILAWLDSEHGDRARALFAYEYHAAAHRPPGRAFAPAPPAA</sequence>
<organism evidence="2 3">
    <name type="scientific">Methylobacterium platani</name>
    <dbReference type="NCBI Taxonomy" id="427683"/>
    <lineage>
        <taxon>Bacteria</taxon>
        <taxon>Pseudomonadati</taxon>
        <taxon>Pseudomonadota</taxon>
        <taxon>Alphaproteobacteria</taxon>
        <taxon>Hyphomicrobiales</taxon>
        <taxon>Methylobacteriaceae</taxon>
        <taxon>Methylobacterium</taxon>
    </lineage>
</organism>
<evidence type="ECO:0000313" key="2">
    <source>
        <dbReference type="EMBL" id="OAS18946.1"/>
    </source>
</evidence>
<accession>A0A179S1U4</accession>
<comment type="caution">
    <text evidence="2">The sequence shown here is derived from an EMBL/GenBank/DDBJ whole genome shotgun (WGS) entry which is preliminary data.</text>
</comment>
<dbReference type="Pfam" id="PF09485">
    <property type="entry name" value="CRISPR_Cse2"/>
    <property type="match status" value="1"/>
</dbReference>
<dbReference type="EMBL" id="LWHQ01000055">
    <property type="protein sequence ID" value="OAS18946.1"/>
    <property type="molecule type" value="Genomic_DNA"/>
</dbReference>
<dbReference type="InterPro" id="IPR038287">
    <property type="entry name" value="Cse2_sf"/>
</dbReference>
<name>A0A179S1U4_9HYPH</name>
<dbReference type="Gene3D" id="1.10.520.40">
    <property type="entry name" value="CRISPR-associated protein Cse2"/>
    <property type="match status" value="1"/>
</dbReference>